<dbReference type="GO" id="GO:0003723">
    <property type="term" value="F:RNA binding"/>
    <property type="evidence" value="ECO:0007669"/>
    <property type="project" value="InterPro"/>
</dbReference>
<feature type="transmembrane region" description="Helical" evidence="3">
    <location>
        <begin position="193"/>
        <end position="214"/>
    </location>
</feature>
<feature type="repeat" description="PPR" evidence="2">
    <location>
        <begin position="22"/>
        <end position="56"/>
    </location>
</feature>
<dbReference type="InterPro" id="IPR002885">
    <property type="entry name" value="PPR_rpt"/>
</dbReference>
<evidence type="ECO:0000313" key="4">
    <source>
        <dbReference type="EMBL" id="CAA2614738.1"/>
    </source>
</evidence>
<dbReference type="AlphaFoldDB" id="A0A7I8IAA3"/>
<dbReference type="Pfam" id="PF01535">
    <property type="entry name" value="PPR"/>
    <property type="match status" value="5"/>
</dbReference>
<dbReference type="EMBL" id="CACRZD030000001">
    <property type="protein sequence ID" value="CAA6654520.1"/>
    <property type="molecule type" value="Genomic_DNA"/>
</dbReference>
<dbReference type="Proteomes" id="UP001189122">
    <property type="component" value="Unassembled WGS sequence"/>
</dbReference>
<feature type="repeat" description="PPR" evidence="2">
    <location>
        <begin position="155"/>
        <end position="189"/>
    </location>
</feature>
<dbReference type="PANTHER" id="PTHR47926">
    <property type="entry name" value="PENTATRICOPEPTIDE REPEAT-CONTAINING PROTEIN"/>
    <property type="match status" value="1"/>
</dbReference>
<dbReference type="PROSITE" id="PS51375">
    <property type="entry name" value="PPR"/>
    <property type="match status" value="2"/>
</dbReference>
<dbReference type="FunFam" id="1.25.40.10:FF:000348">
    <property type="entry name" value="Pentatricopeptide repeat-containing protein chloroplastic"/>
    <property type="match status" value="1"/>
</dbReference>
<dbReference type="PANTHER" id="PTHR47926:SF432">
    <property type="entry name" value="(WILD MALAYSIAN BANANA) HYPOTHETICAL PROTEIN"/>
    <property type="match status" value="1"/>
</dbReference>
<dbReference type="InterPro" id="IPR011990">
    <property type="entry name" value="TPR-like_helical_dom_sf"/>
</dbReference>
<keyword evidence="1" id="KW-0677">Repeat</keyword>
<keyword evidence="3" id="KW-1133">Transmembrane helix</keyword>
<keyword evidence="3" id="KW-0472">Membrane</keyword>
<evidence type="ECO:0000256" key="2">
    <source>
        <dbReference type="PROSITE-ProRule" id="PRU00708"/>
    </source>
</evidence>
<dbReference type="GO" id="GO:0009451">
    <property type="term" value="P:RNA modification"/>
    <property type="evidence" value="ECO:0007669"/>
    <property type="project" value="InterPro"/>
</dbReference>
<proteinExistence type="predicted"/>
<dbReference type="FunFam" id="1.25.40.10:FF:000242">
    <property type="entry name" value="Pentatricopeptide repeat-containing protein"/>
    <property type="match status" value="1"/>
</dbReference>
<dbReference type="InterPro" id="IPR046960">
    <property type="entry name" value="PPR_At4g14850-like_plant"/>
</dbReference>
<dbReference type="NCBIfam" id="TIGR00756">
    <property type="entry name" value="PPR"/>
    <property type="match status" value="4"/>
</dbReference>
<organism evidence="4">
    <name type="scientific">Spirodela intermedia</name>
    <name type="common">Intermediate duckweed</name>
    <dbReference type="NCBI Taxonomy" id="51605"/>
    <lineage>
        <taxon>Eukaryota</taxon>
        <taxon>Viridiplantae</taxon>
        <taxon>Streptophyta</taxon>
        <taxon>Embryophyta</taxon>
        <taxon>Tracheophyta</taxon>
        <taxon>Spermatophyta</taxon>
        <taxon>Magnoliopsida</taxon>
        <taxon>Liliopsida</taxon>
        <taxon>Araceae</taxon>
        <taxon>Lemnoideae</taxon>
        <taxon>Spirodela</taxon>
    </lineage>
</organism>
<dbReference type="Pfam" id="PF20431">
    <property type="entry name" value="E_motif"/>
    <property type="match status" value="1"/>
</dbReference>
<dbReference type="Pfam" id="PF13041">
    <property type="entry name" value="PPR_2"/>
    <property type="match status" value="1"/>
</dbReference>
<evidence type="ECO:0000256" key="3">
    <source>
        <dbReference type="SAM" id="Phobius"/>
    </source>
</evidence>
<accession>A0A7I8IAA3</accession>
<name>A0A7I8IAA3_SPIIN</name>
<gene>
    <name evidence="4" type="ORF">SI7747_01001110</name>
</gene>
<keyword evidence="3" id="KW-0812">Transmembrane</keyword>
<sequence length="368" mass="41130">MYSVCGEIGDARHLFDEMPRRDVIAWNALVAGHARQGDMERASALFERMPERNVISWTTVVAGYVQSGSPAKAIEVFQRMQLEENVQPDEIALLAALSACARMGALQTGEWIHEYIVRRRLRKIVPLMNALIDMYAKSGNISKAIEVFEGMTQRSVISWTTVIAGMALHGLGFEAVEMFQRMEKARVPPNDVTFVAILSACSHLGLVALGRHYFDRMRCRYQIRPRIEHYGCMVDLLGRAGFLREARELVEDIPFEANGAIWGSLLAAARSHIVKLEPHNSGNYSLMSDIYASQGRWCDVGRMRKLMRDHGLKKKAPGGSSVEVGGAVHEFTAGDSSHPHLQSILKTLLDINAHLKMVDFVVEEASYF</sequence>
<dbReference type="Gene3D" id="1.25.40.10">
    <property type="entry name" value="Tetratricopeptide repeat domain"/>
    <property type="match status" value="2"/>
</dbReference>
<protein>
    <submittedName>
        <fullName evidence="4">Uncharacterized protein</fullName>
    </submittedName>
</protein>
<dbReference type="EMBL" id="LR743588">
    <property type="protein sequence ID" value="CAA2614738.1"/>
    <property type="molecule type" value="Genomic_DNA"/>
</dbReference>
<evidence type="ECO:0000256" key="1">
    <source>
        <dbReference type="ARBA" id="ARBA00022737"/>
    </source>
</evidence>
<feature type="transmembrane region" description="Helical" evidence="3">
    <location>
        <begin position="156"/>
        <end position="173"/>
    </location>
</feature>
<reference evidence="4 5" key="1">
    <citation type="submission" date="2019-12" db="EMBL/GenBank/DDBJ databases">
        <authorList>
            <person name="Scholz U."/>
            <person name="Mascher M."/>
            <person name="Fiebig A."/>
        </authorList>
    </citation>
    <scope>NUCLEOTIDE SEQUENCE</scope>
</reference>
<evidence type="ECO:0000313" key="5">
    <source>
        <dbReference type="Proteomes" id="UP001189122"/>
    </source>
</evidence>
<keyword evidence="5" id="KW-1185">Reference proteome</keyword>
<dbReference type="InterPro" id="IPR046848">
    <property type="entry name" value="E_motif"/>
</dbReference>